<keyword evidence="3" id="KW-1185">Reference proteome</keyword>
<gene>
    <name evidence="2" type="ORF">MELLADRAFT_101645</name>
</gene>
<dbReference type="InterPro" id="IPR046496">
    <property type="entry name" value="DUF6589"/>
</dbReference>
<evidence type="ECO:0000259" key="1">
    <source>
        <dbReference type="Pfam" id="PF20231"/>
    </source>
</evidence>
<feature type="domain" description="DUF6589" evidence="1">
    <location>
        <begin position="420"/>
        <end position="630"/>
    </location>
</feature>
<organism evidence="3">
    <name type="scientific">Melampsora larici-populina (strain 98AG31 / pathotype 3-4-7)</name>
    <name type="common">Poplar leaf rust fungus</name>
    <dbReference type="NCBI Taxonomy" id="747676"/>
    <lineage>
        <taxon>Eukaryota</taxon>
        <taxon>Fungi</taxon>
        <taxon>Dikarya</taxon>
        <taxon>Basidiomycota</taxon>
        <taxon>Pucciniomycotina</taxon>
        <taxon>Pucciniomycetes</taxon>
        <taxon>Pucciniales</taxon>
        <taxon>Melampsoraceae</taxon>
        <taxon>Melampsora</taxon>
    </lineage>
</organism>
<protein>
    <recommendedName>
        <fullName evidence="1">DUF6589 domain-containing protein</fullName>
    </recommendedName>
</protein>
<dbReference type="Pfam" id="PF20231">
    <property type="entry name" value="DUF6589"/>
    <property type="match status" value="1"/>
</dbReference>
<reference evidence="3" key="1">
    <citation type="journal article" date="2011" name="Proc. Natl. Acad. Sci. U.S.A.">
        <title>Obligate biotrophy features unraveled by the genomic analysis of rust fungi.</title>
        <authorList>
            <person name="Duplessis S."/>
            <person name="Cuomo C.A."/>
            <person name="Lin Y.-C."/>
            <person name="Aerts A."/>
            <person name="Tisserant E."/>
            <person name="Veneault-Fourrey C."/>
            <person name="Joly D.L."/>
            <person name="Hacquard S."/>
            <person name="Amselem J."/>
            <person name="Cantarel B.L."/>
            <person name="Chiu R."/>
            <person name="Coutinho P.M."/>
            <person name="Feau N."/>
            <person name="Field M."/>
            <person name="Frey P."/>
            <person name="Gelhaye E."/>
            <person name="Goldberg J."/>
            <person name="Grabherr M.G."/>
            <person name="Kodira C.D."/>
            <person name="Kohler A."/>
            <person name="Kuees U."/>
            <person name="Lindquist E.A."/>
            <person name="Lucas S.M."/>
            <person name="Mago R."/>
            <person name="Mauceli E."/>
            <person name="Morin E."/>
            <person name="Murat C."/>
            <person name="Pangilinan J.L."/>
            <person name="Park R."/>
            <person name="Pearson M."/>
            <person name="Quesneville H."/>
            <person name="Rouhier N."/>
            <person name="Sakthikumar S."/>
            <person name="Salamov A.A."/>
            <person name="Schmutz J."/>
            <person name="Selles B."/>
            <person name="Shapiro H."/>
            <person name="Tanguay P."/>
            <person name="Tuskan G.A."/>
            <person name="Henrissat B."/>
            <person name="Van de Peer Y."/>
            <person name="Rouze P."/>
            <person name="Ellis J.G."/>
            <person name="Dodds P.N."/>
            <person name="Schein J.E."/>
            <person name="Zhong S."/>
            <person name="Hamelin R.C."/>
            <person name="Grigoriev I.V."/>
            <person name="Szabo L.J."/>
            <person name="Martin F."/>
        </authorList>
    </citation>
    <scope>NUCLEOTIDE SEQUENCE [LARGE SCALE GENOMIC DNA]</scope>
    <source>
        <strain evidence="3">98AG31 / pathotype 3-4-7</strain>
    </source>
</reference>
<evidence type="ECO:0000313" key="2">
    <source>
        <dbReference type="EMBL" id="EGG12459.1"/>
    </source>
</evidence>
<dbReference type="RefSeq" id="XP_007404834.1">
    <property type="nucleotide sequence ID" value="XM_007404772.1"/>
</dbReference>
<dbReference type="KEGG" id="mlr:MELLADRAFT_101645"/>
<name>F4R6I2_MELLP</name>
<proteinExistence type="predicted"/>
<dbReference type="AlphaFoldDB" id="F4R6I2"/>
<dbReference type="HOGENOM" id="CLU_009176_3_1_1"/>
<dbReference type="InParanoid" id="F4R6I2"/>
<dbReference type="GeneID" id="18921423"/>
<dbReference type="VEuPathDB" id="FungiDB:MELLADRAFT_101645"/>
<evidence type="ECO:0000313" key="3">
    <source>
        <dbReference type="Proteomes" id="UP000001072"/>
    </source>
</evidence>
<dbReference type="Proteomes" id="UP000001072">
    <property type="component" value="Unassembled WGS sequence"/>
</dbReference>
<dbReference type="EMBL" id="GL883091">
    <property type="protein sequence ID" value="EGG12459.1"/>
    <property type="molecule type" value="Genomic_DNA"/>
</dbReference>
<accession>F4R6I2</accession>
<sequence>MIPELEILEVKECMKKLEDRQLLDLHEMKYVISPIDERGRSLVCDSMANAEGASLAMRGTQRFDQLRLTAPARISRETMKCHQRFGMSDNKSTPHLGMFARAGHDLMATPGVLLVYCNIMVKVMASYPFCPQSRKYLHRLLLGIAQAVASMSAISPIPTTVANTIKICNYINSLGFSPKEFMVTFLSADNPDLNSRRRLMKVGLGAKQTRSIVKNLGRLTNTSDQGKGTWEELVFEEASIIVNAQEVPRGHFPAGAYVSSSRITPDFFGESAEKIRNEQVRTGMRFLYRLIHSKIAAALKQTVIEPDDHDEVLDLPPSSADSTPTETLEIEGALDDTTVLSLENMVYVKSTPADNAAHKLATVPVMVCSMIAGVCNRRSNAIAMANGLVAFAGGVSCRVKCSEEADGLAAFLVAMGEADRKPVNMSLFSPGPAEAAHWKFVIKAQLAKALIEYSTHIEAAPDRHKLAPCATRPPAVDPIPMHQPNIHFLRMMDAPDSSAEGVTRVLDQIKAQIAVDDDTYAEKLLVAGGDVGSNLLVESLRVKRFPPINHIEGFEWVLSVFGGAHTTWNVAKAIWGMHWGNSDDKDNTGVWRSSFALGGDCKKPPASQDFNSIMRSLQQVHKANMVFILKSADHRSEIWNRPNLKGGVRGPF</sequence>